<reference evidence="1 2" key="1">
    <citation type="submission" date="2024-07" db="EMBL/GenBank/DDBJ databases">
        <title>The genome sequence of type strain Sediminicola arcticus GDMCC 1.2805.</title>
        <authorList>
            <person name="Liu Y."/>
        </authorList>
    </citation>
    <scope>NUCLEOTIDE SEQUENCE [LARGE SCALE GENOMIC DNA]</scope>
    <source>
        <strain evidence="1 2">GDMCC 1.2805</strain>
    </source>
</reference>
<sequence length="119" mass="13674">MRKYYIGIIASLVTFISCEPKVIADFEITNNSGSRIDSLKIGGKKAYNTSFISIRPNEKAHYKADMTSAIQTDSSYIISYKQNNETILLPFQYFINRYPNNKLILIDIQKDTLSMDIEF</sequence>
<dbReference type="PROSITE" id="PS51257">
    <property type="entry name" value="PROKAR_LIPOPROTEIN"/>
    <property type="match status" value="1"/>
</dbReference>
<evidence type="ECO:0000313" key="1">
    <source>
        <dbReference type="EMBL" id="MET6989295.1"/>
    </source>
</evidence>
<accession>A0ABV2SRY9</accession>
<name>A0ABV2SRY9_9FLAO</name>
<keyword evidence="2" id="KW-1185">Reference proteome</keyword>
<gene>
    <name evidence="1" type="ORF">ABXZ36_01380</name>
</gene>
<organism evidence="1 2">
    <name type="scientific">Sediminicola arcticus</name>
    <dbReference type="NCBI Taxonomy" id="1574308"/>
    <lineage>
        <taxon>Bacteria</taxon>
        <taxon>Pseudomonadati</taxon>
        <taxon>Bacteroidota</taxon>
        <taxon>Flavobacteriia</taxon>
        <taxon>Flavobacteriales</taxon>
        <taxon>Flavobacteriaceae</taxon>
        <taxon>Sediminicola</taxon>
    </lineage>
</organism>
<comment type="caution">
    <text evidence="1">The sequence shown here is derived from an EMBL/GenBank/DDBJ whole genome shotgun (WGS) entry which is preliminary data.</text>
</comment>
<dbReference type="EMBL" id="JBEXAE010000001">
    <property type="protein sequence ID" value="MET6989295.1"/>
    <property type="molecule type" value="Genomic_DNA"/>
</dbReference>
<protein>
    <recommendedName>
        <fullName evidence="3">Lipoprotein</fullName>
    </recommendedName>
</protein>
<proteinExistence type="predicted"/>
<dbReference type="RefSeq" id="WP_354613662.1">
    <property type="nucleotide sequence ID" value="NZ_JBEXAE010000001.1"/>
</dbReference>
<evidence type="ECO:0000313" key="2">
    <source>
        <dbReference type="Proteomes" id="UP001549799"/>
    </source>
</evidence>
<evidence type="ECO:0008006" key="3">
    <source>
        <dbReference type="Google" id="ProtNLM"/>
    </source>
</evidence>
<dbReference type="Proteomes" id="UP001549799">
    <property type="component" value="Unassembled WGS sequence"/>
</dbReference>